<feature type="domain" description="Zinc finger/thioredoxin putative" evidence="3">
    <location>
        <begin position="4"/>
        <end position="38"/>
    </location>
</feature>
<proteinExistence type="predicted"/>
<name>A0A9X9WFR3_9PROT</name>
<comment type="caution">
    <text evidence="4">The sequence shown here is derived from an EMBL/GenBank/DDBJ whole genome shotgun (WGS) entry which is preliminary data.</text>
</comment>
<dbReference type="AlphaFoldDB" id="A0A9X9WFR3"/>
<reference evidence="4" key="2">
    <citation type="journal article" date="2021" name="Syst. Appl. Microbiol.">
        <title>Roseomonas hellenica sp. nov., isolated from roots of wild-growing Alkanna tinctoria.</title>
        <authorList>
            <person name="Rat A."/>
            <person name="Naranjo H.D."/>
            <person name="Lebbe L."/>
            <person name="Cnockaert M."/>
            <person name="Krigas N."/>
            <person name="Grigoriadou K."/>
            <person name="Maloupa E."/>
            <person name="Willems A."/>
        </authorList>
    </citation>
    <scope>NUCLEOTIDE SEQUENCE</scope>
    <source>
        <strain evidence="4">LMG 31161</strain>
    </source>
</reference>
<reference evidence="4" key="1">
    <citation type="submission" date="2020-01" db="EMBL/GenBank/DDBJ databases">
        <authorList>
            <person name="Rat A."/>
        </authorList>
    </citation>
    <scope>NUCLEOTIDE SEQUENCE</scope>
    <source>
        <strain evidence="4">LMG 31161</strain>
    </source>
</reference>
<dbReference type="EMBL" id="JAAEDK010000014">
    <property type="protein sequence ID" value="MBR0659173.1"/>
    <property type="molecule type" value="Genomic_DNA"/>
</dbReference>
<feature type="transmembrane region" description="Helical" evidence="2">
    <location>
        <begin position="99"/>
        <end position="117"/>
    </location>
</feature>
<dbReference type="RefSeq" id="WP_168041648.1">
    <property type="nucleotide sequence ID" value="NZ_JAAEDK010000014.1"/>
</dbReference>
<keyword evidence="2" id="KW-0812">Transmembrane</keyword>
<evidence type="ECO:0000256" key="2">
    <source>
        <dbReference type="SAM" id="Phobius"/>
    </source>
</evidence>
<evidence type="ECO:0000313" key="5">
    <source>
        <dbReference type="Proteomes" id="UP001138708"/>
    </source>
</evidence>
<evidence type="ECO:0000256" key="1">
    <source>
        <dbReference type="SAM" id="MobiDB-lite"/>
    </source>
</evidence>
<evidence type="ECO:0000259" key="3">
    <source>
        <dbReference type="Pfam" id="PF13717"/>
    </source>
</evidence>
<protein>
    <recommendedName>
        <fullName evidence="3">Zinc finger/thioredoxin putative domain-containing protein</fullName>
    </recommendedName>
</protein>
<accession>A0A9X9WFR3</accession>
<feature type="compositionally biased region" description="Pro residues" evidence="1">
    <location>
        <begin position="43"/>
        <end position="80"/>
    </location>
</feature>
<sequence length="138" mass="14327">MERMRIACPSCAAEYEVPERLLAGGARKLRCSRCAAEFALPAPAAPDPPPPAEEPPPAVVAAAPPPVAAFEPPPAPPVPERTPITEDDLADPSERLVRAWVLSVAAVVVAGLALVVFRAEVVAAWPPAARLFTALGLA</sequence>
<dbReference type="NCBIfam" id="TIGR02098">
    <property type="entry name" value="MJ0042_CXXC"/>
    <property type="match status" value="1"/>
</dbReference>
<keyword evidence="2" id="KW-0472">Membrane</keyword>
<dbReference type="InterPro" id="IPR011723">
    <property type="entry name" value="Znf/thioredoxin_put"/>
</dbReference>
<keyword evidence="2" id="KW-1133">Transmembrane helix</keyword>
<dbReference type="Proteomes" id="UP001138708">
    <property type="component" value="Unassembled WGS sequence"/>
</dbReference>
<organism evidence="4 5">
    <name type="scientific">Neoroseomonas oryzicola</name>
    <dbReference type="NCBI Taxonomy" id="535904"/>
    <lineage>
        <taxon>Bacteria</taxon>
        <taxon>Pseudomonadati</taxon>
        <taxon>Pseudomonadota</taxon>
        <taxon>Alphaproteobacteria</taxon>
        <taxon>Acetobacterales</taxon>
        <taxon>Acetobacteraceae</taxon>
        <taxon>Neoroseomonas</taxon>
    </lineage>
</organism>
<evidence type="ECO:0000313" key="4">
    <source>
        <dbReference type="EMBL" id="MBR0659173.1"/>
    </source>
</evidence>
<feature type="region of interest" description="Disordered" evidence="1">
    <location>
        <begin position="42"/>
        <end position="88"/>
    </location>
</feature>
<dbReference type="Pfam" id="PF13717">
    <property type="entry name" value="Zn_ribbon_4"/>
    <property type="match status" value="1"/>
</dbReference>
<gene>
    <name evidence="4" type="ORF">GXW75_07935</name>
</gene>